<evidence type="ECO:0000313" key="2">
    <source>
        <dbReference type="Proteomes" id="UP000199021"/>
    </source>
</evidence>
<dbReference type="OrthoDB" id="1494843at2"/>
<dbReference type="AlphaFoldDB" id="A0A1H9NPC8"/>
<evidence type="ECO:0000313" key="1">
    <source>
        <dbReference type="EMBL" id="SER37607.1"/>
    </source>
</evidence>
<dbReference type="RefSeq" id="WP_090173147.1">
    <property type="nucleotide sequence ID" value="NZ_FOFB01000038.1"/>
</dbReference>
<sequence>MTNFIKSLIPWQYSLSKKRFAIECSFRTSPGLLLTKDVRKIIEENLMLFLQEGGKFDGGRMVRTGKELYDAIEADVANTLGQFIDFPFRRNETRKFFSVATSEHREFDSIALRAANKDFSLINLESILASVDSRHFHSSYFADAEYLELQKQNSLKRYKYTKGLKLKANAIGNDWVDTSGRPGKGGMLPDRSGGLETGGAHYWFGDLIYDSISKERILSFDQAHDIQVLDNGIIYVNLYEGTFNGHLPENQAKQLAFRDHLGLIQS</sequence>
<keyword evidence="2" id="KW-1185">Reference proteome</keyword>
<reference evidence="2" key="1">
    <citation type="submission" date="2016-10" db="EMBL/GenBank/DDBJ databases">
        <authorList>
            <person name="Varghese N."/>
            <person name="Submissions S."/>
        </authorList>
    </citation>
    <scope>NUCLEOTIDE SEQUENCE [LARGE SCALE GENOMIC DNA]</scope>
    <source>
        <strain evidence="2">DSM 24740</strain>
    </source>
</reference>
<organism evidence="1 2">
    <name type="scientific">Neolewinella agarilytica</name>
    <dbReference type="NCBI Taxonomy" id="478744"/>
    <lineage>
        <taxon>Bacteria</taxon>
        <taxon>Pseudomonadati</taxon>
        <taxon>Bacteroidota</taxon>
        <taxon>Saprospiria</taxon>
        <taxon>Saprospirales</taxon>
        <taxon>Lewinellaceae</taxon>
        <taxon>Neolewinella</taxon>
    </lineage>
</organism>
<gene>
    <name evidence="1" type="ORF">SAMN05444359_13838</name>
</gene>
<name>A0A1H9NPC8_9BACT</name>
<dbReference type="InParanoid" id="A0A1H9NPC8"/>
<protein>
    <submittedName>
        <fullName evidence="1">Uncharacterized protein</fullName>
    </submittedName>
</protein>
<dbReference type="STRING" id="478744.SAMN05444359_13838"/>
<proteinExistence type="predicted"/>
<dbReference type="Proteomes" id="UP000199021">
    <property type="component" value="Unassembled WGS sequence"/>
</dbReference>
<dbReference type="EMBL" id="FOFB01000038">
    <property type="protein sequence ID" value="SER37607.1"/>
    <property type="molecule type" value="Genomic_DNA"/>
</dbReference>
<accession>A0A1H9NPC8</accession>